<reference evidence="7 8" key="1">
    <citation type="submission" date="2017-04" db="EMBL/GenBank/DDBJ databases">
        <title>Whole genome sequence of Bdellovibrio bacteriovorus strain SSB218315.</title>
        <authorList>
            <person name="Oyedara O."/>
            <person name="Rodriguez-Perez M.A."/>
        </authorList>
    </citation>
    <scope>NUCLEOTIDE SEQUENCE [LARGE SCALE GENOMIC DNA]</scope>
    <source>
        <strain evidence="7 8">SSB218315</strain>
    </source>
</reference>
<dbReference type="EMBL" id="CP020946">
    <property type="protein sequence ID" value="ASD63948.1"/>
    <property type="molecule type" value="Genomic_DNA"/>
</dbReference>
<evidence type="ECO:0000256" key="6">
    <source>
        <dbReference type="RuleBase" id="RU365102"/>
    </source>
</evidence>
<feature type="transmembrane region" description="Helical" evidence="6">
    <location>
        <begin position="39"/>
        <end position="58"/>
    </location>
</feature>
<dbReference type="GO" id="GO:0046873">
    <property type="term" value="F:metal ion transmembrane transporter activity"/>
    <property type="evidence" value="ECO:0007669"/>
    <property type="project" value="InterPro"/>
</dbReference>
<dbReference type="GO" id="GO:0016020">
    <property type="term" value="C:membrane"/>
    <property type="evidence" value="ECO:0007669"/>
    <property type="project" value="UniProtKB-SubCell"/>
</dbReference>
<evidence type="ECO:0000256" key="5">
    <source>
        <dbReference type="ARBA" id="ARBA00023136"/>
    </source>
</evidence>
<dbReference type="AlphaFoldDB" id="A0A1Z3N8Z7"/>
<keyword evidence="3 6" id="KW-0812">Transmembrane</keyword>
<comment type="subcellular location">
    <subcellularLocation>
        <location evidence="1 6">Membrane</location>
        <topology evidence="1 6">Multi-pass membrane protein</topology>
    </subcellularLocation>
</comment>
<comment type="caution">
    <text evidence="6">Lacks conserved residue(s) required for the propagation of feature annotation.</text>
</comment>
<evidence type="ECO:0000256" key="4">
    <source>
        <dbReference type="ARBA" id="ARBA00022989"/>
    </source>
</evidence>
<name>A0A1Z3N8Z7_BDEBC</name>
<evidence type="ECO:0000256" key="3">
    <source>
        <dbReference type="ARBA" id="ARBA00022692"/>
    </source>
</evidence>
<evidence type="ECO:0000256" key="1">
    <source>
        <dbReference type="ARBA" id="ARBA00004141"/>
    </source>
</evidence>
<dbReference type="Pfam" id="PF01169">
    <property type="entry name" value="GDT1"/>
    <property type="match status" value="1"/>
</dbReference>
<sequence>MMDWKIFASTFITIFLAEMGDKTQFAALAASSQTKSTMTVMLAVVLALGLAGALGVIFGKFLGTMLSPQIMKYVSGSLFILVGIWVLAAKS</sequence>
<dbReference type="InterPro" id="IPR001727">
    <property type="entry name" value="GDT1-like"/>
</dbReference>
<evidence type="ECO:0000313" key="8">
    <source>
        <dbReference type="Proteomes" id="UP000197003"/>
    </source>
</evidence>
<dbReference type="PANTHER" id="PTHR12608">
    <property type="entry name" value="TRANSMEMBRANE PROTEIN HTP-1 RELATED"/>
    <property type="match status" value="1"/>
</dbReference>
<keyword evidence="5 6" id="KW-0472">Membrane</keyword>
<dbReference type="Proteomes" id="UP000197003">
    <property type="component" value="Chromosome"/>
</dbReference>
<organism evidence="7 8">
    <name type="scientific">Bdellovibrio bacteriovorus</name>
    <dbReference type="NCBI Taxonomy" id="959"/>
    <lineage>
        <taxon>Bacteria</taxon>
        <taxon>Pseudomonadati</taxon>
        <taxon>Bdellovibrionota</taxon>
        <taxon>Bdellovibrionia</taxon>
        <taxon>Bdellovibrionales</taxon>
        <taxon>Pseudobdellovibrionaceae</taxon>
        <taxon>Bdellovibrio</taxon>
    </lineage>
</organism>
<protein>
    <recommendedName>
        <fullName evidence="6">GDT1 family protein</fullName>
    </recommendedName>
</protein>
<dbReference type="PANTHER" id="PTHR12608:SF1">
    <property type="entry name" value="TRANSMEMBRANE PROTEIN 165"/>
    <property type="match status" value="1"/>
</dbReference>
<accession>A0A1Z3N8Z7</accession>
<evidence type="ECO:0000256" key="2">
    <source>
        <dbReference type="ARBA" id="ARBA00009190"/>
    </source>
</evidence>
<dbReference type="RefSeq" id="WP_015090848.1">
    <property type="nucleotide sequence ID" value="NZ_CP020946.1"/>
</dbReference>
<gene>
    <name evidence="7" type="ORF">B9G79_10395</name>
</gene>
<proteinExistence type="inferred from homology"/>
<feature type="transmembrane region" description="Helical" evidence="6">
    <location>
        <begin position="70"/>
        <end position="88"/>
    </location>
</feature>
<keyword evidence="4 6" id="KW-1133">Transmembrane helix</keyword>
<comment type="similarity">
    <text evidence="2 6">Belongs to the GDT1 family.</text>
</comment>
<evidence type="ECO:0000313" key="7">
    <source>
        <dbReference type="EMBL" id="ASD63948.1"/>
    </source>
</evidence>